<evidence type="ECO:0000259" key="3">
    <source>
        <dbReference type="PROSITE" id="PS50933"/>
    </source>
</evidence>
<keyword evidence="2" id="KW-0732">Signal</keyword>
<keyword evidence="1" id="KW-0812">Transmembrane</keyword>
<sequence>MNTAMLQRVTKGCAALALGLASMSASADVFTYTATLSGAIEEPPNASPGTGTVRVDFDTDNHLLTINTTFSGLLGPTTAAHIHCCTAVPETGTAGVATELPTFTGFPIGVTSGTYSHTFDTTLAATWNPSFVTSFGGGTIAGAEAAFLAGLDAGTAYLNLHTEFAPGGEIRGFLQPVPEPATFALLALGAPVVLLAARRRRGKQ</sequence>
<organism evidence="4 5">
    <name type="scientific">Pseudoduganella umbonata</name>
    <dbReference type="NCBI Taxonomy" id="864828"/>
    <lineage>
        <taxon>Bacteria</taxon>
        <taxon>Pseudomonadati</taxon>
        <taxon>Pseudomonadota</taxon>
        <taxon>Betaproteobacteria</taxon>
        <taxon>Burkholderiales</taxon>
        <taxon>Oxalobacteraceae</taxon>
        <taxon>Telluria group</taxon>
        <taxon>Pseudoduganella</taxon>
    </lineage>
</organism>
<name>A0A7W5ED79_9BURK</name>
<dbReference type="InterPro" id="IPR010895">
    <property type="entry name" value="CHRD"/>
</dbReference>
<keyword evidence="1" id="KW-0472">Membrane</keyword>
<feature type="transmembrane region" description="Helical" evidence="1">
    <location>
        <begin position="180"/>
        <end position="197"/>
    </location>
</feature>
<accession>A0A7W5ED79</accession>
<dbReference type="Proteomes" id="UP000584325">
    <property type="component" value="Unassembled WGS sequence"/>
</dbReference>
<feature type="chain" id="PRO_5031155474" description="CHRD domain-containing protein" evidence="2">
    <location>
        <begin position="28"/>
        <end position="204"/>
    </location>
</feature>
<feature type="domain" description="CHRD" evidence="3">
    <location>
        <begin position="28"/>
        <end position="179"/>
    </location>
</feature>
<dbReference type="InterPro" id="IPR013424">
    <property type="entry name" value="Ice-binding_C"/>
</dbReference>
<evidence type="ECO:0000313" key="5">
    <source>
        <dbReference type="Proteomes" id="UP000584325"/>
    </source>
</evidence>
<dbReference type="Pfam" id="PF07589">
    <property type="entry name" value="PEP-CTERM"/>
    <property type="match status" value="1"/>
</dbReference>
<evidence type="ECO:0000256" key="2">
    <source>
        <dbReference type="SAM" id="SignalP"/>
    </source>
</evidence>
<dbReference type="RefSeq" id="WP_229422626.1">
    <property type="nucleotide sequence ID" value="NZ_CP040017.1"/>
</dbReference>
<proteinExistence type="predicted"/>
<gene>
    <name evidence="4" type="ORF">FHS02_003304</name>
</gene>
<feature type="signal peptide" evidence="2">
    <location>
        <begin position="1"/>
        <end position="27"/>
    </location>
</feature>
<dbReference type="NCBIfam" id="TIGR02595">
    <property type="entry name" value="PEP_CTERM"/>
    <property type="match status" value="1"/>
</dbReference>
<dbReference type="PROSITE" id="PS50933">
    <property type="entry name" value="CHRD"/>
    <property type="match status" value="1"/>
</dbReference>
<evidence type="ECO:0000313" key="4">
    <source>
        <dbReference type="EMBL" id="MBB3222481.1"/>
    </source>
</evidence>
<comment type="caution">
    <text evidence="4">The sequence shown here is derived from an EMBL/GenBank/DDBJ whole genome shotgun (WGS) entry which is preliminary data.</text>
</comment>
<keyword evidence="1" id="KW-1133">Transmembrane helix</keyword>
<dbReference type="EMBL" id="JACHXS010000006">
    <property type="protein sequence ID" value="MBB3222481.1"/>
    <property type="molecule type" value="Genomic_DNA"/>
</dbReference>
<dbReference type="AlphaFoldDB" id="A0A7W5ED79"/>
<reference evidence="4 5" key="1">
    <citation type="submission" date="2020-08" db="EMBL/GenBank/DDBJ databases">
        <title>Genomic Encyclopedia of Type Strains, Phase III (KMG-III): the genomes of soil and plant-associated and newly described type strains.</title>
        <authorList>
            <person name="Whitman W."/>
        </authorList>
    </citation>
    <scope>NUCLEOTIDE SEQUENCE [LARGE SCALE GENOMIC DNA]</scope>
    <source>
        <strain evidence="4 5">CECT 7753</strain>
    </source>
</reference>
<dbReference type="SMART" id="SM00754">
    <property type="entry name" value="CHRD"/>
    <property type="match status" value="1"/>
</dbReference>
<dbReference type="Pfam" id="PF07452">
    <property type="entry name" value="CHRD"/>
    <property type="match status" value="1"/>
</dbReference>
<evidence type="ECO:0000256" key="1">
    <source>
        <dbReference type="SAM" id="Phobius"/>
    </source>
</evidence>
<protein>
    <recommendedName>
        <fullName evidence="3">CHRD domain-containing protein</fullName>
    </recommendedName>
</protein>